<evidence type="ECO:0000256" key="8">
    <source>
        <dbReference type="HAMAP-Rule" id="MF_00265"/>
    </source>
</evidence>
<feature type="binding site" evidence="8">
    <location>
        <position position="5"/>
    </location>
    <ligand>
        <name>Mg(2+)</name>
        <dbReference type="ChEBI" id="CHEBI:18420"/>
    </ligand>
</feature>
<evidence type="ECO:0000256" key="3">
    <source>
        <dbReference type="ARBA" id="ARBA00022722"/>
    </source>
</evidence>
<dbReference type="EC" id="3.1.-.-" evidence="8"/>
<evidence type="ECO:0000256" key="7">
    <source>
        <dbReference type="ARBA" id="ARBA00038093"/>
    </source>
</evidence>
<evidence type="ECO:0000313" key="11">
    <source>
        <dbReference type="Proteomes" id="UP000078316"/>
    </source>
</evidence>
<dbReference type="GO" id="GO:0000287">
    <property type="term" value="F:magnesium ion binding"/>
    <property type="evidence" value="ECO:0007669"/>
    <property type="project" value="UniProtKB-UniRule"/>
</dbReference>
<keyword evidence="4 8" id="KW-0479">Metal-binding</keyword>
<feature type="domain" description="PIN" evidence="9">
    <location>
        <begin position="2"/>
        <end position="127"/>
    </location>
</feature>
<evidence type="ECO:0000259" key="9">
    <source>
        <dbReference type="Pfam" id="PF01850"/>
    </source>
</evidence>
<dbReference type="STRING" id="427683.A5481_17410"/>
<dbReference type="PANTHER" id="PTHR33653:SF1">
    <property type="entry name" value="RIBONUCLEASE VAPC2"/>
    <property type="match status" value="1"/>
</dbReference>
<dbReference type="CDD" id="cd18746">
    <property type="entry name" value="PIN_VapC4-5_FitB-like"/>
    <property type="match status" value="1"/>
</dbReference>
<comment type="caution">
    <text evidence="10">The sequence shown here is derived from an EMBL/GenBank/DDBJ whole genome shotgun (WGS) entry which is preliminary data.</text>
</comment>
<dbReference type="RefSeq" id="WP_048437136.1">
    <property type="nucleotide sequence ID" value="NZ_LWHQ01000035.1"/>
</dbReference>
<dbReference type="OrthoDB" id="7188375at2"/>
<comment type="function">
    <text evidence="8">Toxic component of a toxin-antitoxin (TA) system. An RNase.</text>
</comment>
<dbReference type="Gene3D" id="3.40.50.1010">
    <property type="entry name" value="5'-nuclease"/>
    <property type="match status" value="1"/>
</dbReference>
<dbReference type="Pfam" id="PF01850">
    <property type="entry name" value="PIN"/>
    <property type="match status" value="1"/>
</dbReference>
<dbReference type="GO" id="GO:0016787">
    <property type="term" value="F:hydrolase activity"/>
    <property type="evidence" value="ECO:0007669"/>
    <property type="project" value="UniProtKB-KW"/>
</dbReference>
<accession>A0A179S768</accession>
<dbReference type="AlphaFoldDB" id="A0A179S768"/>
<evidence type="ECO:0000313" key="10">
    <source>
        <dbReference type="EMBL" id="OAS23098.1"/>
    </source>
</evidence>
<dbReference type="InterPro" id="IPR029060">
    <property type="entry name" value="PIN-like_dom_sf"/>
</dbReference>
<feature type="binding site" evidence="8">
    <location>
        <position position="107"/>
    </location>
    <ligand>
        <name>Mg(2+)</name>
        <dbReference type="ChEBI" id="CHEBI:18420"/>
    </ligand>
</feature>
<evidence type="ECO:0000256" key="1">
    <source>
        <dbReference type="ARBA" id="ARBA00001946"/>
    </source>
</evidence>
<evidence type="ECO:0000256" key="6">
    <source>
        <dbReference type="ARBA" id="ARBA00022842"/>
    </source>
</evidence>
<dbReference type="InterPro" id="IPR050556">
    <property type="entry name" value="Type_II_TA_system_RNase"/>
</dbReference>
<dbReference type="SUPFAM" id="SSF88723">
    <property type="entry name" value="PIN domain-like"/>
    <property type="match status" value="1"/>
</dbReference>
<proteinExistence type="inferred from homology"/>
<evidence type="ECO:0000256" key="2">
    <source>
        <dbReference type="ARBA" id="ARBA00022649"/>
    </source>
</evidence>
<dbReference type="PANTHER" id="PTHR33653">
    <property type="entry name" value="RIBONUCLEASE VAPC2"/>
    <property type="match status" value="1"/>
</dbReference>
<dbReference type="GO" id="GO:0090729">
    <property type="term" value="F:toxin activity"/>
    <property type="evidence" value="ECO:0007669"/>
    <property type="project" value="UniProtKB-KW"/>
</dbReference>
<dbReference type="GO" id="GO:0004540">
    <property type="term" value="F:RNA nuclease activity"/>
    <property type="evidence" value="ECO:0007669"/>
    <property type="project" value="InterPro"/>
</dbReference>
<keyword evidence="2 8" id="KW-1277">Toxin-antitoxin system</keyword>
<name>A0A179S768_9HYPH</name>
<protein>
    <recommendedName>
        <fullName evidence="8">Ribonuclease VapC</fullName>
        <shortName evidence="8">RNase VapC</shortName>
        <ecNumber evidence="8">3.1.-.-</ecNumber>
    </recommendedName>
    <alternativeName>
        <fullName evidence="8">Toxin VapC</fullName>
    </alternativeName>
</protein>
<dbReference type="EMBL" id="LWHQ01000035">
    <property type="protein sequence ID" value="OAS23098.1"/>
    <property type="molecule type" value="Genomic_DNA"/>
</dbReference>
<keyword evidence="8" id="KW-0800">Toxin</keyword>
<keyword evidence="6 8" id="KW-0460">Magnesium</keyword>
<gene>
    <name evidence="8" type="primary">vapC</name>
    <name evidence="10" type="ORF">A5481_17410</name>
</gene>
<dbReference type="HAMAP" id="MF_00265">
    <property type="entry name" value="VapC_Nob1"/>
    <property type="match status" value="1"/>
</dbReference>
<dbReference type="Proteomes" id="UP000078316">
    <property type="component" value="Unassembled WGS sequence"/>
</dbReference>
<dbReference type="InterPro" id="IPR002716">
    <property type="entry name" value="PIN_dom"/>
</dbReference>
<keyword evidence="5 8" id="KW-0378">Hydrolase</keyword>
<evidence type="ECO:0000256" key="4">
    <source>
        <dbReference type="ARBA" id="ARBA00022723"/>
    </source>
</evidence>
<evidence type="ECO:0000256" key="5">
    <source>
        <dbReference type="ARBA" id="ARBA00022801"/>
    </source>
</evidence>
<sequence length="154" mass="16583">MYLVDTNVLSAAAPTQAAATPELVAWMDRNSADLYLSVITIAEIEAGIAKSRRQGAYRKAERLAEWLAALLHLYGGRIVSVDLDVARHLGCLIDRTREQGRKPDLADLAIAATALCHGWTVLTRNLRHFSPLGVPAHDPFMSLPTGVPGPSTGS</sequence>
<organism evidence="10 11">
    <name type="scientific">Methylobacterium platani</name>
    <dbReference type="NCBI Taxonomy" id="427683"/>
    <lineage>
        <taxon>Bacteria</taxon>
        <taxon>Pseudomonadati</taxon>
        <taxon>Pseudomonadota</taxon>
        <taxon>Alphaproteobacteria</taxon>
        <taxon>Hyphomicrobiales</taxon>
        <taxon>Methylobacteriaceae</taxon>
        <taxon>Methylobacterium</taxon>
    </lineage>
</organism>
<keyword evidence="3 8" id="KW-0540">Nuclease</keyword>
<dbReference type="InterPro" id="IPR022907">
    <property type="entry name" value="VapC_family"/>
</dbReference>
<reference evidence="10 11" key="1">
    <citation type="submission" date="2016-04" db="EMBL/GenBank/DDBJ databases">
        <authorList>
            <person name="Evans L.H."/>
            <person name="Alamgir A."/>
            <person name="Owens N."/>
            <person name="Weber N.D."/>
            <person name="Virtaneva K."/>
            <person name="Barbian K."/>
            <person name="Babar A."/>
            <person name="Rosenke K."/>
        </authorList>
    </citation>
    <scope>NUCLEOTIDE SEQUENCE [LARGE SCALE GENOMIC DNA]</scope>
    <source>
        <strain evidence="10 11">PMB02</strain>
    </source>
</reference>
<comment type="cofactor">
    <cofactor evidence="1 8">
        <name>Mg(2+)</name>
        <dbReference type="ChEBI" id="CHEBI:18420"/>
    </cofactor>
</comment>
<comment type="similarity">
    <text evidence="7 8">Belongs to the PINc/VapC protein family.</text>
</comment>